<proteinExistence type="predicted"/>
<reference evidence="2 3" key="1">
    <citation type="submission" date="2015-09" db="EMBL/GenBank/DDBJ databases">
        <title>A metagenomics-based metabolic model of nitrate-dependent anaerobic oxidation of methane by Methanoperedens-like archaea.</title>
        <authorList>
            <person name="Arshad A."/>
            <person name="Speth D.R."/>
            <person name="De Graaf R.M."/>
            <person name="Op Den Camp H.J."/>
            <person name="Jetten M.S."/>
            <person name="Welte C.U."/>
        </authorList>
    </citation>
    <scope>NUCLEOTIDE SEQUENCE [LARGE SCALE GENOMIC DNA]</scope>
</reference>
<name>A0A0P8E3Z2_9EURY</name>
<dbReference type="GO" id="GO:0006313">
    <property type="term" value="P:DNA transposition"/>
    <property type="evidence" value="ECO:0007669"/>
    <property type="project" value="InterPro"/>
</dbReference>
<dbReference type="Proteomes" id="UP000050360">
    <property type="component" value="Unassembled WGS sequence"/>
</dbReference>
<evidence type="ECO:0000259" key="1">
    <source>
        <dbReference type="SMART" id="SM01321"/>
    </source>
</evidence>
<comment type="caution">
    <text evidence="2">The sequence shown here is derived from an EMBL/GenBank/DDBJ whole genome shotgun (WGS) entry which is preliminary data.</text>
</comment>
<dbReference type="GO" id="GO:0003677">
    <property type="term" value="F:DNA binding"/>
    <property type="evidence" value="ECO:0007669"/>
    <property type="project" value="InterPro"/>
</dbReference>
<protein>
    <submittedName>
        <fullName evidence="2">Transposase</fullName>
    </submittedName>
</protein>
<sequence>MVTMQYKLERGAHSVYTLQYHLVQVVKYRKKVFGNEKIVDLLKQKIHDISTTFHVEVLDIGCDIDHFHMIFRSKPTLEIPKYLNAVKTITSREIRRTFPEIKEKLCGDAFWSPSYFLATTGQVTLEQLNKYVENQGQGE</sequence>
<evidence type="ECO:0000313" key="3">
    <source>
        <dbReference type="Proteomes" id="UP000050360"/>
    </source>
</evidence>
<dbReference type="InterPro" id="IPR036515">
    <property type="entry name" value="Transposase_17_sf"/>
</dbReference>
<dbReference type="Pfam" id="PF01797">
    <property type="entry name" value="Y1_Tnp"/>
    <property type="match status" value="1"/>
</dbReference>
<dbReference type="PANTHER" id="PTHR33360">
    <property type="entry name" value="TRANSPOSASE FOR INSERTION SEQUENCE ELEMENT IS200"/>
    <property type="match status" value="1"/>
</dbReference>
<dbReference type="InterPro" id="IPR002686">
    <property type="entry name" value="Transposase_17"/>
</dbReference>
<dbReference type="NCBIfam" id="NF033573">
    <property type="entry name" value="transpos_IS200"/>
    <property type="match status" value="1"/>
</dbReference>
<dbReference type="SMART" id="SM01321">
    <property type="entry name" value="Y1_Tnp"/>
    <property type="match status" value="1"/>
</dbReference>
<dbReference type="PANTHER" id="PTHR33360:SF4">
    <property type="entry name" value="TRANSPOSASE IS200-LIKE PROTEIN"/>
    <property type="match status" value="1"/>
</dbReference>
<dbReference type="SUPFAM" id="SSF143422">
    <property type="entry name" value="Transposase IS200-like"/>
    <property type="match status" value="1"/>
</dbReference>
<feature type="domain" description="Transposase IS200-like" evidence="1">
    <location>
        <begin position="15"/>
        <end position="135"/>
    </location>
</feature>
<dbReference type="GO" id="GO:0004803">
    <property type="term" value="F:transposase activity"/>
    <property type="evidence" value="ECO:0007669"/>
    <property type="project" value="InterPro"/>
</dbReference>
<evidence type="ECO:0000313" key="2">
    <source>
        <dbReference type="EMBL" id="KPQ45311.1"/>
    </source>
</evidence>
<dbReference type="Gene3D" id="3.30.70.1290">
    <property type="entry name" value="Transposase IS200-like"/>
    <property type="match status" value="1"/>
</dbReference>
<accession>A0A0P8E3Z2</accession>
<gene>
    <name evidence="2" type="ORF">MPEBLZ_00108</name>
</gene>
<dbReference type="AlphaFoldDB" id="A0A0P8E3Z2"/>
<dbReference type="EMBL" id="LKCM01000014">
    <property type="protein sequence ID" value="KPQ45311.1"/>
    <property type="molecule type" value="Genomic_DNA"/>
</dbReference>
<organism evidence="2 3">
    <name type="scientific">Candidatus Methanoperedens nitratireducens</name>
    <dbReference type="NCBI Taxonomy" id="1392998"/>
    <lineage>
        <taxon>Archaea</taxon>
        <taxon>Methanobacteriati</taxon>
        <taxon>Methanobacteriota</taxon>
        <taxon>Stenosarchaea group</taxon>
        <taxon>Methanomicrobia</taxon>
        <taxon>Methanosarcinales</taxon>
        <taxon>ANME-2 cluster</taxon>
        <taxon>Candidatus Methanoperedentaceae</taxon>
        <taxon>Candidatus Methanoperedens</taxon>
    </lineage>
</organism>